<name>A0AAV4YAB8_CAEEX</name>
<dbReference type="EMBL" id="BPLR01001549">
    <property type="protein sequence ID" value="GIZ03097.1"/>
    <property type="molecule type" value="Genomic_DNA"/>
</dbReference>
<accession>A0AAV4YAB8</accession>
<protein>
    <submittedName>
        <fullName evidence="1">Uncharacterized protein</fullName>
    </submittedName>
</protein>
<dbReference type="AlphaFoldDB" id="A0AAV4YAB8"/>
<evidence type="ECO:0000313" key="1">
    <source>
        <dbReference type="EMBL" id="GIZ03097.1"/>
    </source>
</evidence>
<proteinExistence type="predicted"/>
<dbReference type="Proteomes" id="UP001054945">
    <property type="component" value="Unassembled WGS sequence"/>
</dbReference>
<keyword evidence="2" id="KW-1185">Reference proteome</keyword>
<comment type="caution">
    <text evidence="1">The sequence shown here is derived from an EMBL/GenBank/DDBJ whole genome shotgun (WGS) entry which is preliminary data.</text>
</comment>
<evidence type="ECO:0000313" key="2">
    <source>
        <dbReference type="Proteomes" id="UP001054945"/>
    </source>
</evidence>
<sequence length="76" mass="8624">MLPNCLSQPEKPGLVFEVKQQREAIVERSGLGVALMRKHEATLSNVNFIICRLKKLDELCKRTTKEFIKAIAEALQ</sequence>
<reference evidence="1 2" key="1">
    <citation type="submission" date="2021-06" db="EMBL/GenBank/DDBJ databases">
        <title>Caerostris extrusa draft genome.</title>
        <authorList>
            <person name="Kono N."/>
            <person name="Arakawa K."/>
        </authorList>
    </citation>
    <scope>NUCLEOTIDE SEQUENCE [LARGE SCALE GENOMIC DNA]</scope>
</reference>
<organism evidence="1 2">
    <name type="scientific">Caerostris extrusa</name>
    <name type="common">Bark spider</name>
    <name type="synonym">Caerostris bankana</name>
    <dbReference type="NCBI Taxonomy" id="172846"/>
    <lineage>
        <taxon>Eukaryota</taxon>
        <taxon>Metazoa</taxon>
        <taxon>Ecdysozoa</taxon>
        <taxon>Arthropoda</taxon>
        <taxon>Chelicerata</taxon>
        <taxon>Arachnida</taxon>
        <taxon>Araneae</taxon>
        <taxon>Araneomorphae</taxon>
        <taxon>Entelegynae</taxon>
        <taxon>Araneoidea</taxon>
        <taxon>Araneidae</taxon>
        <taxon>Caerostris</taxon>
    </lineage>
</organism>
<gene>
    <name evidence="1" type="ORF">CEXT_371841</name>
</gene>